<sequence length="350" mass="39146">MLHSNSEEDLGYLTKGLEYSLQVACVRVPGAVNAPSSSPNAKVRVAIALYEARSPNSQVASKNWQIDNIASTISNNDLTKLKDFRIPHTISHRKSDLGEVISRPRVEKIAIYISAFENGLEVLMAPYVRGFLQEVGLQLFQLSSTIWQAATGTYMLWMDTHKASCEAIKDREKEMDDLTLSKKRPRTKSEAPLGDSKGRIPYDIMVFIRKVILYIKPNLREAKRMTVKEALFNTCINETVNLTYSVSTLFDEFNTIMYKLESTKKLLVDAMDDAKKDHIADTTTMYKAQISFLKEELSQAEDEIKDGRFDVVDLESFYPTSMVALAASNHVAPLAEAGVMTALAATIVTL</sequence>
<dbReference type="EMBL" id="VOIH02000007">
    <property type="protein sequence ID" value="KAF3441102.1"/>
    <property type="molecule type" value="Genomic_DNA"/>
</dbReference>
<evidence type="ECO:0000256" key="1">
    <source>
        <dbReference type="SAM" id="Coils"/>
    </source>
</evidence>
<comment type="caution">
    <text evidence="2">The sequence shown here is derived from an EMBL/GenBank/DDBJ whole genome shotgun (WGS) entry which is preliminary data.</text>
</comment>
<proteinExistence type="predicted"/>
<keyword evidence="3" id="KW-1185">Reference proteome</keyword>
<gene>
    <name evidence="2" type="ORF">FNV43_RR15012</name>
</gene>
<name>A0A8K0GTU0_9ROSA</name>
<organism evidence="2 3">
    <name type="scientific">Rhamnella rubrinervis</name>
    <dbReference type="NCBI Taxonomy" id="2594499"/>
    <lineage>
        <taxon>Eukaryota</taxon>
        <taxon>Viridiplantae</taxon>
        <taxon>Streptophyta</taxon>
        <taxon>Embryophyta</taxon>
        <taxon>Tracheophyta</taxon>
        <taxon>Spermatophyta</taxon>
        <taxon>Magnoliopsida</taxon>
        <taxon>eudicotyledons</taxon>
        <taxon>Gunneridae</taxon>
        <taxon>Pentapetalae</taxon>
        <taxon>rosids</taxon>
        <taxon>fabids</taxon>
        <taxon>Rosales</taxon>
        <taxon>Rhamnaceae</taxon>
        <taxon>rhamnoid group</taxon>
        <taxon>Rhamneae</taxon>
        <taxon>Rhamnella</taxon>
    </lineage>
</organism>
<dbReference type="AlphaFoldDB" id="A0A8K0GTU0"/>
<reference evidence="2" key="1">
    <citation type="submission" date="2020-03" db="EMBL/GenBank/DDBJ databases">
        <title>A high-quality chromosome-level genome assembly of a woody plant with both climbing and erect habits, Rhamnella rubrinervis.</title>
        <authorList>
            <person name="Lu Z."/>
            <person name="Yang Y."/>
            <person name="Zhu X."/>
            <person name="Sun Y."/>
        </authorList>
    </citation>
    <scope>NUCLEOTIDE SEQUENCE</scope>
    <source>
        <strain evidence="2">BYM</strain>
        <tissue evidence="2">Leaf</tissue>
    </source>
</reference>
<evidence type="ECO:0000313" key="3">
    <source>
        <dbReference type="Proteomes" id="UP000796880"/>
    </source>
</evidence>
<feature type="coiled-coil region" evidence="1">
    <location>
        <begin position="283"/>
        <end position="310"/>
    </location>
</feature>
<evidence type="ECO:0000313" key="2">
    <source>
        <dbReference type="EMBL" id="KAF3441102.1"/>
    </source>
</evidence>
<dbReference type="Proteomes" id="UP000796880">
    <property type="component" value="Unassembled WGS sequence"/>
</dbReference>
<protein>
    <submittedName>
        <fullName evidence="2">Uncharacterized protein</fullName>
    </submittedName>
</protein>
<accession>A0A8K0GTU0</accession>
<keyword evidence="1" id="KW-0175">Coiled coil</keyword>